<keyword evidence="1" id="KW-0472">Membrane</keyword>
<feature type="transmembrane region" description="Helical" evidence="1">
    <location>
        <begin position="30"/>
        <end position="47"/>
    </location>
</feature>
<feature type="transmembrane region" description="Helical" evidence="1">
    <location>
        <begin position="5"/>
        <end position="24"/>
    </location>
</feature>
<sequence>MSKWFLVNSIFFMVVVWKVLGHYSYPNIGVHIWFGIIGAILILYNWTRHAVFQTIRNVLSRRTKIWLANISKRVVTIHRWTGNIAFGLLSIHAFLVISRYGFSLQHTKMVVGLIALAILAIQVLTGWLRLFKPTIRLRFFHLYTGMVLFFLIWIHILL</sequence>
<evidence type="ECO:0000313" key="3">
    <source>
        <dbReference type="Proteomes" id="UP000681870"/>
    </source>
</evidence>
<dbReference type="Proteomes" id="UP000681870">
    <property type="component" value="Unassembled WGS sequence"/>
</dbReference>
<dbReference type="EMBL" id="JAGXBY010000003">
    <property type="protein sequence ID" value="MBS3680388.1"/>
    <property type="molecule type" value="Genomic_DNA"/>
</dbReference>
<gene>
    <name evidence="2" type="ORF">KGF86_09180</name>
</gene>
<feature type="transmembrane region" description="Helical" evidence="1">
    <location>
        <begin position="140"/>
        <end position="157"/>
    </location>
</feature>
<accession>A0ABS5MF60</accession>
<keyword evidence="1" id="KW-0812">Transmembrane</keyword>
<dbReference type="RefSeq" id="WP_211741653.1">
    <property type="nucleotide sequence ID" value="NZ_JAGXBY010000003.1"/>
</dbReference>
<evidence type="ECO:0008006" key="4">
    <source>
        <dbReference type="Google" id="ProtNLM"/>
    </source>
</evidence>
<keyword evidence="3" id="KW-1185">Reference proteome</keyword>
<evidence type="ECO:0000313" key="2">
    <source>
        <dbReference type="EMBL" id="MBS3680388.1"/>
    </source>
</evidence>
<feature type="transmembrane region" description="Helical" evidence="1">
    <location>
        <begin position="80"/>
        <end position="97"/>
    </location>
</feature>
<proteinExistence type="predicted"/>
<protein>
    <recommendedName>
        <fullName evidence="4">Cytochrome b561 bacterial/Ni-hydrogenase domain-containing protein</fullName>
    </recommendedName>
</protein>
<organism evidence="2 3">
    <name type="scientific">Ornithinibacillus massiliensis</name>
    <dbReference type="NCBI Taxonomy" id="1944633"/>
    <lineage>
        <taxon>Bacteria</taxon>
        <taxon>Bacillati</taxon>
        <taxon>Bacillota</taxon>
        <taxon>Bacilli</taxon>
        <taxon>Bacillales</taxon>
        <taxon>Bacillaceae</taxon>
        <taxon>Ornithinibacillus</taxon>
    </lineage>
</organism>
<feature type="transmembrane region" description="Helical" evidence="1">
    <location>
        <begin position="109"/>
        <end position="128"/>
    </location>
</feature>
<name>A0ABS5MF60_9BACI</name>
<keyword evidence="1" id="KW-1133">Transmembrane helix</keyword>
<evidence type="ECO:0000256" key="1">
    <source>
        <dbReference type="SAM" id="Phobius"/>
    </source>
</evidence>
<reference evidence="2 3" key="1">
    <citation type="submission" date="2021-05" db="EMBL/GenBank/DDBJ databases">
        <title>Ornithinibacillus massiliensis sp. nov.</title>
        <authorList>
            <person name="Iwaza R."/>
            <person name="Lagier J.-C."/>
            <person name="Raoult D."/>
        </authorList>
    </citation>
    <scope>NUCLEOTIDE SEQUENCE [LARGE SCALE GENOMIC DNA]</scope>
    <source>
        <strain evidence="2 3">Marseille-P3601</strain>
    </source>
</reference>
<comment type="caution">
    <text evidence="2">The sequence shown here is derived from an EMBL/GenBank/DDBJ whole genome shotgun (WGS) entry which is preliminary data.</text>
</comment>